<evidence type="ECO:0000256" key="2">
    <source>
        <dbReference type="SAM" id="Phobius"/>
    </source>
</evidence>
<organism evidence="3 4">
    <name type="scientific">Thermogemmata fonticola</name>
    <dbReference type="NCBI Taxonomy" id="2755323"/>
    <lineage>
        <taxon>Bacteria</taxon>
        <taxon>Pseudomonadati</taxon>
        <taxon>Planctomycetota</taxon>
        <taxon>Planctomycetia</taxon>
        <taxon>Gemmatales</taxon>
        <taxon>Gemmataceae</taxon>
        <taxon>Thermogemmata</taxon>
    </lineage>
</organism>
<dbReference type="AlphaFoldDB" id="A0A7V8VG70"/>
<proteinExistence type="predicted"/>
<dbReference type="RefSeq" id="WP_194539232.1">
    <property type="nucleotide sequence ID" value="NZ_JACEFB010000013.1"/>
</dbReference>
<evidence type="ECO:0000313" key="3">
    <source>
        <dbReference type="EMBL" id="MBA2227371.1"/>
    </source>
</evidence>
<feature type="compositionally biased region" description="Basic and acidic residues" evidence="1">
    <location>
        <begin position="82"/>
        <end position="91"/>
    </location>
</feature>
<accession>A0A7V8VG70</accession>
<keyword evidence="4" id="KW-1185">Reference proteome</keyword>
<comment type="caution">
    <text evidence="3">The sequence shown here is derived from an EMBL/GenBank/DDBJ whole genome shotgun (WGS) entry which is preliminary data.</text>
</comment>
<feature type="transmembrane region" description="Helical" evidence="2">
    <location>
        <begin position="16"/>
        <end position="36"/>
    </location>
</feature>
<keyword evidence="2" id="KW-0472">Membrane</keyword>
<evidence type="ECO:0000313" key="4">
    <source>
        <dbReference type="Proteomes" id="UP000542342"/>
    </source>
</evidence>
<feature type="region of interest" description="Disordered" evidence="1">
    <location>
        <begin position="80"/>
        <end position="101"/>
    </location>
</feature>
<reference evidence="3 4" key="1">
    <citation type="submission" date="2020-07" db="EMBL/GenBank/DDBJ databases">
        <title>Thermogemmata thermophila gen. nov., sp. nov., a novel moderate thermophilic planctomycete from a Kamchatka hot spring.</title>
        <authorList>
            <person name="Elcheninov A.G."/>
            <person name="Podosokorskaya O.A."/>
            <person name="Kovaleva O.L."/>
            <person name="Novikov A."/>
            <person name="Bonch-Osmolovskaya E.A."/>
            <person name="Toshchakov S.V."/>
            <person name="Kublanov I.V."/>
        </authorList>
    </citation>
    <scope>NUCLEOTIDE SEQUENCE [LARGE SCALE GENOMIC DNA]</scope>
    <source>
        <strain evidence="3 4">2918</strain>
    </source>
</reference>
<gene>
    <name evidence="3" type="ORF">H0921_14520</name>
</gene>
<name>A0A7V8VG70_9BACT</name>
<protein>
    <submittedName>
        <fullName evidence="3">Uncharacterized protein</fullName>
    </submittedName>
</protein>
<keyword evidence="2" id="KW-0812">Transmembrane</keyword>
<keyword evidence="2" id="KW-1133">Transmembrane helix</keyword>
<dbReference type="EMBL" id="JACEFB010000013">
    <property type="protein sequence ID" value="MBA2227371.1"/>
    <property type="molecule type" value="Genomic_DNA"/>
</dbReference>
<sequence>MGFLDKYNPKATPESARAWAIGGGIVFGLIGFFIWLQAWAHDDMPFGFVFFIVPGMIAGGALAGWTIEWQLPADVEYEEWAEAAKEPKPPDPEQSPRTSDP</sequence>
<evidence type="ECO:0000256" key="1">
    <source>
        <dbReference type="SAM" id="MobiDB-lite"/>
    </source>
</evidence>
<feature type="transmembrane region" description="Helical" evidence="2">
    <location>
        <begin position="48"/>
        <end position="67"/>
    </location>
</feature>
<dbReference type="Proteomes" id="UP000542342">
    <property type="component" value="Unassembled WGS sequence"/>
</dbReference>